<comment type="caution">
    <text evidence="2">The sequence shown here is derived from an EMBL/GenBank/DDBJ whole genome shotgun (WGS) entry which is preliminary data.</text>
</comment>
<dbReference type="PANTHER" id="PTHR24121:SF29">
    <property type="match status" value="1"/>
</dbReference>
<sequence length="639" mass="71992">MNSIEVADFPLTGRMVVRWRIGPFREWAEYMEERKRQPLYWKEAVWAFGWKMSAGHSIRMIVLGIKKARDKEEEPILRIRKGVTITDCNLQVISLARLLQAKDLKFEETRCNVPESVLRSKLALRSASEKESPYGAAMSGDWKRMIKHYMSNASDLLVPITYGNTVLHEATIYRNFEAVKLSVQRCPDLVSIRNDSGETPLFKAAEFAEAEMVKFLLQLPTKNMVDDDGCIESIHRQRSSDHLSNILSAAILGQRYETALMLLELDESLHSLKDKHGITALQLLALTPSAFKSGYPMTIHERLHYCCAYTPTARLPVTRRHKVNKLQEETSGLGDLESGLGRKVLITERDQLAMDSKSKRNSPYGAATSGDWESMIEHYESNAPDLLAPFTFSRDTALHIAVCSKKEQPLKALLHILCTTTAITIARQKDLLRSQNSHGNTVLHHATIYGNFEAVKLLVESYPDLVSITNNSGETPLFTAAEFADADIVRLLLESLSGQTVDHRLRCLPSIHRQRSVDRLSILSAAILGQHFETALVLLKVDKSLHILEDDKGITALQLLAHIPSAFKSLPVTIRLKVKKLQEEALGHARQAEPTDLESGLGRNRRGGPLNYLNVRIKGIKPWFFWCIIKLYRGQINSS</sequence>
<dbReference type="Gene3D" id="1.25.40.20">
    <property type="entry name" value="Ankyrin repeat-containing domain"/>
    <property type="match status" value="2"/>
</dbReference>
<dbReference type="SMART" id="SM00248">
    <property type="entry name" value="ANK"/>
    <property type="match status" value="7"/>
</dbReference>
<proteinExistence type="predicted"/>
<dbReference type="PROSITE" id="PS50088">
    <property type="entry name" value="ANK_REPEAT"/>
    <property type="match status" value="2"/>
</dbReference>
<dbReference type="InterPro" id="IPR002110">
    <property type="entry name" value="Ankyrin_rpt"/>
</dbReference>
<dbReference type="EMBL" id="CAWUPB010001184">
    <property type="protein sequence ID" value="CAK7351535.1"/>
    <property type="molecule type" value="Genomic_DNA"/>
</dbReference>
<evidence type="ECO:0000256" key="1">
    <source>
        <dbReference type="PROSITE-ProRule" id="PRU00023"/>
    </source>
</evidence>
<protein>
    <submittedName>
        <fullName evidence="2">Uncharacterized protein</fullName>
    </submittedName>
</protein>
<dbReference type="PANTHER" id="PTHR24121">
    <property type="entry name" value="NO MECHANORECEPTOR POTENTIAL C, ISOFORM D-RELATED"/>
    <property type="match status" value="1"/>
</dbReference>
<evidence type="ECO:0000313" key="2">
    <source>
        <dbReference type="EMBL" id="CAK7351535.1"/>
    </source>
</evidence>
<dbReference type="Pfam" id="PF12796">
    <property type="entry name" value="Ank_2"/>
    <property type="match status" value="2"/>
</dbReference>
<keyword evidence="3" id="KW-1185">Reference proteome</keyword>
<feature type="repeat" description="ANK" evidence="1">
    <location>
        <begin position="438"/>
        <end position="470"/>
    </location>
</feature>
<gene>
    <name evidence="2" type="ORF">DCAF_LOCUS23902</name>
</gene>
<accession>A0AAV1SLK7</accession>
<evidence type="ECO:0000313" key="3">
    <source>
        <dbReference type="Proteomes" id="UP001314170"/>
    </source>
</evidence>
<feature type="repeat" description="ANK" evidence="1">
    <location>
        <begin position="472"/>
        <end position="494"/>
    </location>
</feature>
<dbReference type="SUPFAM" id="SSF48403">
    <property type="entry name" value="Ankyrin repeat"/>
    <property type="match status" value="2"/>
</dbReference>
<dbReference type="InterPro" id="IPR036770">
    <property type="entry name" value="Ankyrin_rpt-contain_sf"/>
</dbReference>
<dbReference type="AlphaFoldDB" id="A0AAV1SLK7"/>
<organism evidence="2 3">
    <name type="scientific">Dovyalis caffra</name>
    <dbReference type="NCBI Taxonomy" id="77055"/>
    <lineage>
        <taxon>Eukaryota</taxon>
        <taxon>Viridiplantae</taxon>
        <taxon>Streptophyta</taxon>
        <taxon>Embryophyta</taxon>
        <taxon>Tracheophyta</taxon>
        <taxon>Spermatophyta</taxon>
        <taxon>Magnoliopsida</taxon>
        <taxon>eudicotyledons</taxon>
        <taxon>Gunneridae</taxon>
        <taxon>Pentapetalae</taxon>
        <taxon>rosids</taxon>
        <taxon>fabids</taxon>
        <taxon>Malpighiales</taxon>
        <taxon>Salicaceae</taxon>
        <taxon>Flacourtieae</taxon>
        <taxon>Dovyalis</taxon>
    </lineage>
</organism>
<name>A0AAV1SLK7_9ROSI</name>
<dbReference type="PROSITE" id="PS50297">
    <property type="entry name" value="ANK_REP_REGION"/>
    <property type="match status" value="2"/>
</dbReference>
<reference evidence="2 3" key="1">
    <citation type="submission" date="2024-01" db="EMBL/GenBank/DDBJ databases">
        <authorList>
            <person name="Waweru B."/>
        </authorList>
    </citation>
    <scope>NUCLEOTIDE SEQUENCE [LARGE SCALE GENOMIC DNA]</scope>
</reference>
<keyword evidence="1" id="KW-0040">ANK repeat</keyword>
<dbReference type="Proteomes" id="UP001314170">
    <property type="component" value="Unassembled WGS sequence"/>
</dbReference>